<dbReference type="PANTHER" id="PTHR35910">
    <property type="entry name" value="2EXR DOMAIN-CONTAINING PROTEIN"/>
    <property type="match status" value="1"/>
</dbReference>
<dbReference type="OrthoDB" id="4737394at2759"/>
<accession>A0A194XRP0</accession>
<dbReference type="AlphaFoldDB" id="A0A194XRP0"/>
<dbReference type="GeneID" id="28816360"/>
<keyword evidence="3" id="KW-1185">Reference proteome</keyword>
<dbReference type="Pfam" id="PF20150">
    <property type="entry name" value="2EXR"/>
    <property type="match status" value="1"/>
</dbReference>
<dbReference type="Proteomes" id="UP000070700">
    <property type="component" value="Unassembled WGS sequence"/>
</dbReference>
<evidence type="ECO:0000259" key="1">
    <source>
        <dbReference type="Pfam" id="PF20150"/>
    </source>
</evidence>
<dbReference type="KEGG" id="psco:LY89DRAFT_311363"/>
<gene>
    <name evidence="2" type="ORF">LY89DRAFT_311363</name>
</gene>
<proteinExistence type="predicted"/>
<protein>
    <recommendedName>
        <fullName evidence="1">2EXR domain-containing protein</fullName>
    </recommendedName>
</protein>
<dbReference type="InParanoid" id="A0A194XRP0"/>
<dbReference type="EMBL" id="KQ947406">
    <property type="protein sequence ID" value="KUJ22816.1"/>
    <property type="molecule type" value="Genomic_DNA"/>
</dbReference>
<dbReference type="InterPro" id="IPR045518">
    <property type="entry name" value="2EXR"/>
</dbReference>
<sequence length="240" mass="28170">MSMTAEQTTTTSFTCFPRLPPELRQKIWRFALPTSRIVQVYGNVRPYLPRFEVLGRGKGHPEPLAVLAHTCRESYHVMRESYDLLFQHQTKHGIYFNSENDILYIHDRYAQMLFVERNKSKNDQHYLEKHAVRYLAFGRCMWGRYCDRDTLWSYVPYYHIGLLESLTGLKHIAFIANGSQDLRGLTASGLFQEIRARMRDCANSRLPRLPLPVNYDFPTEDLKLELLQDVTDFQKSILDS</sequence>
<name>A0A194XRP0_MOLSC</name>
<evidence type="ECO:0000313" key="2">
    <source>
        <dbReference type="EMBL" id="KUJ22816.1"/>
    </source>
</evidence>
<feature type="domain" description="2EXR" evidence="1">
    <location>
        <begin position="13"/>
        <end position="103"/>
    </location>
</feature>
<dbReference type="PANTHER" id="PTHR35910:SF6">
    <property type="entry name" value="2EXR DOMAIN-CONTAINING PROTEIN"/>
    <property type="match status" value="1"/>
</dbReference>
<dbReference type="RefSeq" id="XP_018077171.1">
    <property type="nucleotide sequence ID" value="XM_018206634.1"/>
</dbReference>
<reference evidence="2 3" key="1">
    <citation type="submission" date="2015-10" db="EMBL/GenBank/DDBJ databases">
        <title>Full genome of DAOMC 229536 Phialocephala scopiformis, a fungal endophyte of spruce producing the potent anti-insectan compound rugulosin.</title>
        <authorList>
            <consortium name="DOE Joint Genome Institute"/>
            <person name="Walker A.K."/>
            <person name="Frasz S.L."/>
            <person name="Seifert K.A."/>
            <person name="Miller J.D."/>
            <person name="Mondo S.J."/>
            <person name="Labutti K."/>
            <person name="Lipzen A."/>
            <person name="Dockter R."/>
            <person name="Kennedy M."/>
            <person name="Grigoriev I.V."/>
            <person name="Spatafora J.W."/>
        </authorList>
    </citation>
    <scope>NUCLEOTIDE SEQUENCE [LARGE SCALE GENOMIC DNA]</scope>
    <source>
        <strain evidence="2 3">CBS 120377</strain>
    </source>
</reference>
<evidence type="ECO:0000313" key="3">
    <source>
        <dbReference type="Proteomes" id="UP000070700"/>
    </source>
</evidence>
<organism evidence="2 3">
    <name type="scientific">Mollisia scopiformis</name>
    <name type="common">Conifer needle endophyte fungus</name>
    <name type="synonym">Phialocephala scopiformis</name>
    <dbReference type="NCBI Taxonomy" id="149040"/>
    <lineage>
        <taxon>Eukaryota</taxon>
        <taxon>Fungi</taxon>
        <taxon>Dikarya</taxon>
        <taxon>Ascomycota</taxon>
        <taxon>Pezizomycotina</taxon>
        <taxon>Leotiomycetes</taxon>
        <taxon>Helotiales</taxon>
        <taxon>Mollisiaceae</taxon>
        <taxon>Mollisia</taxon>
    </lineage>
</organism>